<proteinExistence type="predicted"/>
<reference evidence="1 2" key="1">
    <citation type="journal article" date="2022" name="Allergy">
        <title>Genome assembly and annotation of Periplaneta americana reveal a comprehensive cockroach allergen profile.</title>
        <authorList>
            <person name="Wang L."/>
            <person name="Xiong Q."/>
            <person name="Saelim N."/>
            <person name="Wang L."/>
            <person name="Nong W."/>
            <person name="Wan A.T."/>
            <person name="Shi M."/>
            <person name="Liu X."/>
            <person name="Cao Q."/>
            <person name="Hui J.H.L."/>
            <person name="Sookrung N."/>
            <person name="Leung T.F."/>
            <person name="Tungtrongchitr A."/>
            <person name="Tsui S.K.W."/>
        </authorList>
    </citation>
    <scope>NUCLEOTIDE SEQUENCE [LARGE SCALE GENOMIC DNA]</scope>
    <source>
        <strain evidence="1">PWHHKU_190912</strain>
    </source>
</reference>
<organism evidence="1 2">
    <name type="scientific">Periplaneta americana</name>
    <name type="common">American cockroach</name>
    <name type="synonym">Blatta americana</name>
    <dbReference type="NCBI Taxonomy" id="6978"/>
    <lineage>
        <taxon>Eukaryota</taxon>
        <taxon>Metazoa</taxon>
        <taxon>Ecdysozoa</taxon>
        <taxon>Arthropoda</taxon>
        <taxon>Hexapoda</taxon>
        <taxon>Insecta</taxon>
        <taxon>Pterygota</taxon>
        <taxon>Neoptera</taxon>
        <taxon>Polyneoptera</taxon>
        <taxon>Dictyoptera</taxon>
        <taxon>Blattodea</taxon>
        <taxon>Blattoidea</taxon>
        <taxon>Blattidae</taxon>
        <taxon>Blattinae</taxon>
        <taxon>Periplaneta</taxon>
    </lineage>
</organism>
<evidence type="ECO:0000313" key="2">
    <source>
        <dbReference type="Proteomes" id="UP001148838"/>
    </source>
</evidence>
<accession>A0ABQ8S0B1</accession>
<name>A0ABQ8S0B1_PERAM</name>
<dbReference type="Proteomes" id="UP001148838">
    <property type="component" value="Unassembled WGS sequence"/>
</dbReference>
<gene>
    <name evidence="1" type="ORF">ANN_24944</name>
</gene>
<sequence length="283" mass="32618">MSTTQSNERLPLLFIAENTIDLITNLSSEMLFFFFGMVHKTSGCDLTFARVSWSEAVLSLKIHFLHSHLNFFPPNLGAFNVPTVHRVFYKRIRLYPYKVQIVQQLKSNEKPRRQTFSMEMLDCMGRGPQFLGNVLFSDEAAFIFQDLSIGIITGRCWSLRLLFPVRFCFVLRSMLSIMLGFPRYERAKLAPAIDWLLVQDSYNNISVKLVYEYEKPSIRGNASYEVYEEVGCISSDGSTRLADIIIIDRQKDKGVILDPTIRFEMHEQQPQETLNNLDVDTAS</sequence>
<keyword evidence="2" id="KW-1185">Reference proteome</keyword>
<protein>
    <submittedName>
        <fullName evidence="1">Uncharacterized protein</fullName>
    </submittedName>
</protein>
<dbReference type="EMBL" id="JAJSOF020000038">
    <property type="protein sequence ID" value="KAJ4427324.1"/>
    <property type="molecule type" value="Genomic_DNA"/>
</dbReference>
<comment type="caution">
    <text evidence="1">The sequence shown here is derived from an EMBL/GenBank/DDBJ whole genome shotgun (WGS) entry which is preliminary data.</text>
</comment>
<evidence type="ECO:0000313" key="1">
    <source>
        <dbReference type="EMBL" id="KAJ4427324.1"/>
    </source>
</evidence>